<reference evidence="6" key="1">
    <citation type="submission" date="2016-11" db="EMBL/GenBank/DDBJ databases">
        <authorList>
            <person name="Varghese N."/>
            <person name="Submissions S."/>
        </authorList>
    </citation>
    <scope>NUCLEOTIDE SEQUENCE [LARGE SCALE GENOMIC DNA]</scope>
    <source>
        <strain evidence="6">DSM 44671</strain>
    </source>
</reference>
<dbReference type="AlphaFoldDB" id="A0A1K1SRI8"/>
<proteinExistence type="inferred from homology"/>
<dbReference type="InterPro" id="IPR011050">
    <property type="entry name" value="Pectin_lyase_fold/virulence"/>
</dbReference>
<comment type="similarity">
    <text evidence="1 4">Belongs to the glycosyl hydrolase 28 family.</text>
</comment>
<dbReference type="InterPro" id="IPR006626">
    <property type="entry name" value="PbH1"/>
</dbReference>
<dbReference type="PROSITE" id="PS00502">
    <property type="entry name" value="POLYGALACTURONASE"/>
    <property type="match status" value="1"/>
</dbReference>
<dbReference type="PROSITE" id="PS51318">
    <property type="entry name" value="TAT"/>
    <property type="match status" value="1"/>
</dbReference>
<dbReference type="PANTHER" id="PTHR31339:SF9">
    <property type="entry name" value="PLASMIN AND FIBRONECTIN-BINDING PROTEIN A"/>
    <property type="match status" value="1"/>
</dbReference>
<evidence type="ECO:0000256" key="3">
    <source>
        <dbReference type="ARBA" id="ARBA00023295"/>
    </source>
</evidence>
<dbReference type="EMBL" id="FPJG01000006">
    <property type="protein sequence ID" value="SFW86929.1"/>
    <property type="molecule type" value="Genomic_DNA"/>
</dbReference>
<dbReference type="InterPro" id="IPR000743">
    <property type="entry name" value="Glyco_hydro_28"/>
</dbReference>
<keyword evidence="6" id="KW-1185">Reference proteome</keyword>
<keyword evidence="5" id="KW-0456">Lyase</keyword>
<dbReference type="InterPro" id="IPR006311">
    <property type="entry name" value="TAT_signal"/>
</dbReference>
<evidence type="ECO:0000256" key="2">
    <source>
        <dbReference type="ARBA" id="ARBA00022801"/>
    </source>
</evidence>
<gene>
    <name evidence="5" type="ORF">SAMN04489730_6539</name>
</gene>
<keyword evidence="2 4" id="KW-0378">Hydrolase</keyword>
<dbReference type="SMART" id="SM00710">
    <property type="entry name" value="PbH1"/>
    <property type="match status" value="3"/>
</dbReference>
<accession>A0A1K1SRI8</accession>
<sequence>MSDAFDRRTLLRLGVTAGMAVPLIGLTPAPTSTAATSSAATSAECRPRFPDKWFPVTHFGAVGDGRTDDTSAFRRAIEACHRAGGGHVLVTGIHATGPIHLLSHVDLHLAAGSMLRFSTDPNDYLPVVYSRWQGIEFMNYSPLVYAHGQTDIAVTGSGVLDGQADATHWWDWKSLGDAEFPQLEAQANGGVPVRGRVFGQGFHFRPPFMQPYRCDRVLIQGVTFTNSPFWHLNPVLCTNVTVDGVTVNSSGPNTDGCDPESCDGVLITGCSFNTGDDCIAIKAGRNADGRRVNVPCQNIVIAHSTFANGHGGVTIGSEMTGGVRNVHGHDLTMNSTGLASCHRIKTNSVRGGFVESVLLERVDVGAVGGPMLLIDFNYGEGDTGQYLPTVTDINLADWAVQSCKQGWQMAGYHRDPIGTVRLSDVEITAMSGANVATDVRNLRLRNVTIGGRPAG</sequence>
<organism evidence="5 6">
    <name type="scientific">Amycolatopsis australiensis</name>
    <dbReference type="NCBI Taxonomy" id="546364"/>
    <lineage>
        <taxon>Bacteria</taxon>
        <taxon>Bacillati</taxon>
        <taxon>Actinomycetota</taxon>
        <taxon>Actinomycetes</taxon>
        <taxon>Pseudonocardiales</taxon>
        <taxon>Pseudonocardiaceae</taxon>
        <taxon>Amycolatopsis</taxon>
    </lineage>
</organism>
<protein>
    <submittedName>
        <fullName evidence="5">Pectate lyase superfamily protein</fullName>
    </submittedName>
</protein>
<evidence type="ECO:0000313" key="5">
    <source>
        <dbReference type="EMBL" id="SFW86929.1"/>
    </source>
</evidence>
<dbReference type="PANTHER" id="PTHR31339">
    <property type="entry name" value="PECTIN LYASE-RELATED"/>
    <property type="match status" value="1"/>
</dbReference>
<dbReference type="GO" id="GO:0005975">
    <property type="term" value="P:carbohydrate metabolic process"/>
    <property type="evidence" value="ECO:0007669"/>
    <property type="project" value="InterPro"/>
</dbReference>
<name>A0A1K1SRI8_9PSEU</name>
<dbReference type="Gene3D" id="2.160.20.10">
    <property type="entry name" value="Single-stranded right-handed beta-helix, Pectin lyase-like"/>
    <property type="match status" value="1"/>
</dbReference>
<dbReference type="SUPFAM" id="SSF51126">
    <property type="entry name" value="Pectin lyase-like"/>
    <property type="match status" value="1"/>
</dbReference>
<evidence type="ECO:0000256" key="1">
    <source>
        <dbReference type="ARBA" id="ARBA00008834"/>
    </source>
</evidence>
<dbReference type="GO" id="GO:0004650">
    <property type="term" value="F:polygalacturonase activity"/>
    <property type="evidence" value="ECO:0007669"/>
    <property type="project" value="InterPro"/>
</dbReference>
<evidence type="ECO:0000313" key="6">
    <source>
        <dbReference type="Proteomes" id="UP000182740"/>
    </source>
</evidence>
<dbReference type="GO" id="GO:0016829">
    <property type="term" value="F:lyase activity"/>
    <property type="evidence" value="ECO:0007669"/>
    <property type="project" value="UniProtKB-KW"/>
</dbReference>
<evidence type="ECO:0000256" key="4">
    <source>
        <dbReference type="RuleBase" id="RU361169"/>
    </source>
</evidence>
<dbReference type="STRING" id="546364.SAMN04489730_6539"/>
<dbReference type="InterPro" id="IPR012334">
    <property type="entry name" value="Pectin_lyas_fold"/>
</dbReference>
<dbReference type="Pfam" id="PF00295">
    <property type="entry name" value="Glyco_hydro_28"/>
    <property type="match status" value="1"/>
</dbReference>
<keyword evidence="3 4" id="KW-0326">Glycosidase</keyword>
<dbReference type="InterPro" id="IPR051801">
    <property type="entry name" value="GH28_Enzymes"/>
</dbReference>
<dbReference type="Proteomes" id="UP000182740">
    <property type="component" value="Unassembled WGS sequence"/>
</dbReference>